<dbReference type="InterPro" id="IPR011989">
    <property type="entry name" value="ARM-like"/>
</dbReference>
<reference evidence="3 4" key="1">
    <citation type="submission" date="2024-10" db="EMBL/GenBank/DDBJ databases">
        <title>Updated reference genomes for cyclostephanoid diatoms.</title>
        <authorList>
            <person name="Roberts W.R."/>
            <person name="Alverson A.J."/>
        </authorList>
    </citation>
    <scope>NUCLEOTIDE SEQUENCE [LARGE SCALE GENOMIC DNA]</scope>
    <source>
        <strain evidence="3 4">AJA010-31</strain>
    </source>
</reference>
<gene>
    <name evidence="3" type="ORF">ACHAWO_000307</name>
</gene>
<feature type="compositionally biased region" description="Low complexity" evidence="2">
    <location>
        <begin position="44"/>
        <end position="72"/>
    </location>
</feature>
<accession>A0ABD3P698</accession>
<evidence type="ECO:0000256" key="1">
    <source>
        <dbReference type="ARBA" id="ARBA00022737"/>
    </source>
</evidence>
<evidence type="ECO:0000256" key="2">
    <source>
        <dbReference type="SAM" id="MobiDB-lite"/>
    </source>
</evidence>
<feature type="region of interest" description="Disordered" evidence="2">
    <location>
        <begin position="556"/>
        <end position="581"/>
    </location>
</feature>
<evidence type="ECO:0000313" key="3">
    <source>
        <dbReference type="EMBL" id="KAL3783715.1"/>
    </source>
</evidence>
<feature type="compositionally biased region" description="Polar residues" evidence="2">
    <location>
        <begin position="174"/>
        <end position="198"/>
    </location>
</feature>
<dbReference type="Proteomes" id="UP001530400">
    <property type="component" value="Unassembled WGS sequence"/>
</dbReference>
<name>A0ABD3P698_9STRA</name>
<protein>
    <submittedName>
        <fullName evidence="3">Uncharacterized protein</fullName>
    </submittedName>
</protein>
<keyword evidence="1" id="KW-0677">Repeat</keyword>
<dbReference type="PANTHER" id="PTHR22895">
    <property type="entry name" value="ARMADILLO REPEAT-CONTAINING PROTEIN 6"/>
    <property type="match status" value="1"/>
</dbReference>
<proteinExistence type="predicted"/>
<dbReference type="InterPro" id="IPR016024">
    <property type="entry name" value="ARM-type_fold"/>
</dbReference>
<dbReference type="AlphaFoldDB" id="A0ABD3P698"/>
<sequence length="581" mass="63433">MDLIHLINDLESSNHQNIIQAIVPFPALETEETPTQPTDSETGSSCCSSTRNTSSMDSSLSSAAASQEMSSSNDSKAHHQAATRRISYQDEIQSIDIESVSDPAVCIKRILDGLVAELKEKAATAVEKLDDTTEKLLSTFKSEETDKQDDLSSVTERQGCAKRRKSEDCDGANEKTNVSTDAKTTSSKQGEVSISKPHSTPSSTQKDSKQSQSPIQIIMIWMDTYQDMESIQLTCLQSLPSLLEHNTYRHHAQIDGLASVVFYNMAAFPKNFLLQLTAFHTLVVLLRPLGAMEGTLVKSSRSCGNGSAVFDKCGRGLESVDGGRMNIGQVHSNGSTKNKCRVDHRGKNNGDASNNSLLIWEENGVRVMLDTLRLYSHDRYLQAMGCWAMVNAALYPSLKKSLLKLGGVYVVTNAMMLHPNAEAVQFRGLFALINFVIPDGDEGKTPIHSHVYQIARLTILAMNNFQCNKSILNRGCLVLRNLSLTPAHATILARTPGCVDMLLRSRQICPRDALVQRSARTVMILIQRIAEKQLINNGVASINSCTAASTSYADRSAASAPSAPAKEESGGNEPTRRNSSY</sequence>
<evidence type="ECO:0000313" key="4">
    <source>
        <dbReference type="Proteomes" id="UP001530400"/>
    </source>
</evidence>
<feature type="compositionally biased region" description="Low complexity" evidence="2">
    <location>
        <begin position="199"/>
        <end position="211"/>
    </location>
</feature>
<feature type="region of interest" description="Disordered" evidence="2">
    <location>
        <begin position="31"/>
        <end position="85"/>
    </location>
</feature>
<dbReference type="SUPFAM" id="SSF48371">
    <property type="entry name" value="ARM repeat"/>
    <property type="match status" value="1"/>
</dbReference>
<feature type="region of interest" description="Disordered" evidence="2">
    <location>
        <begin position="142"/>
        <end position="211"/>
    </location>
</feature>
<dbReference type="Gene3D" id="1.25.10.10">
    <property type="entry name" value="Leucine-rich Repeat Variant"/>
    <property type="match status" value="1"/>
</dbReference>
<feature type="compositionally biased region" description="Polar residues" evidence="2">
    <location>
        <begin position="33"/>
        <end position="43"/>
    </location>
</feature>
<keyword evidence="4" id="KW-1185">Reference proteome</keyword>
<comment type="caution">
    <text evidence="3">The sequence shown here is derived from an EMBL/GenBank/DDBJ whole genome shotgun (WGS) entry which is preliminary data.</text>
</comment>
<dbReference type="EMBL" id="JALLPJ020000754">
    <property type="protein sequence ID" value="KAL3783715.1"/>
    <property type="molecule type" value="Genomic_DNA"/>
</dbReference>
<dbReference type="PANTHER" id="PTHR22895:SF0">
    <property type="entry name" value="ARMADILLO REPEAT-CONTAINING PROTEIN 6"/>
    <property type="match status" value="1"/>
</dbReference>
<organism evidence="3 4">
    <name type="scientific">Cyclotella atomus</name>
    <dbReference type="NCBI Taxonomy" id="382360"/>
    <lineage>
        <taxon>Eukaryota</taxon>
        <taxon>Sar</taxon>
        <taxon>Stramenopiles</taxon>
        <taxon>Ochrophyta</taxon>
        <taxon>Bacillariophyta</taxon>
        <taxon>Coscinodiscophyceae</taxon>
        <taxon>Thalassiosirophycidae</taxon>
        <taxon>Stephanodiscales</taxon>
        <taxon>Stephanodiscaceae</taxon>
        <taxon>Cyclotella</taxon>
    </lineage>
</organism>